<sequence>MKNITVKTTFTAIAALFFATSLLCDRYEIQ</sequence>
<protein>
    <submittedName>
        <fullName evidence="1">Uncharacterized protein</fullName>
    </submittedName>
</protein>
<reference evidence="1 2" key="1">
    <citation type="submission" date="2018-12" db="EMBL/GenBank/DDBJ databases">
        <authorList>
            <consortium name="Pathogen Informatics"/>
        </authorList>
    </citation>
    <scope>NUCLEOTIDE SEQUENCE [LARGE SCALE GENOMIC DNA]</scope>
    <source>
        <strain evidence="1 2">NCTC10665</strain>
    </source>
</reference>
<dbReference type="AlphaFoldDB" id="A0A448Q349"/>
<evidence type="ECO:0000313" key="1">
    <source>
        <dbReference type="EMBL" id="VEI31264.1"/>
    </source>
</evidence>
<gene>
    <name evidence="1" type="ORF">NCTC10665_01198</name>
</gene>
<organism evidence="1 2">
    <name type="scientific">Haemophilus parainfluenzae</name>
    <dbReference type="NCBI Taxonomy" id="729"/>
    <lineage>
        <taxon>Bacteria</taxon>
        <taxon>Pseudomonadati</taxon>
        <taxon>Pseudomonadota</taxon>
        <taxon>Gammaproteobacteria</taxon>
        <taxon>Pasteurellales</taxon>
        <taxon>Pasteurellaceae</taxon>
        <taxon>Haemophilus</taxon>
    </lineage>
</organism>
<dbReference type="Proteomes" id="UP000268879">
    <property type="component" value="Chromosome"/>
</dbReference>
<evidence type="ECO:0000313" key="2">
    <source>
        <dbReference type="Proteomes" id="UP000268879"/>
    </source>
</evidence>
<accession>A0A448Q349</accession>
<proteinExistence type="predicted"/>
<name>A0A448Q349_HAEPA</name>
<dbReference type="EMBL" id="LR134481">
    <property type="protein sequence ID" value="VEI31264.1"/>
    <property type="molecule type" value="Genomic_DNA"/>
</dbReference>